<dbReference type="PATRIC" id="fig|1195236.3.peg.3962"/>
<dbReference type="eggNOG" id="COG3279">
    <property type="taxonomic scope" value="Bacteria"/>
</dbReference>
<evidence type="ECO:0000259" key="5">
    <source>
        <dbReference type="PROSITE" id="PS50930"/>
    </source>
</evidence>
<evidence type="ECO:0000256" key="2">
    <source>
        <dbReference type="ARBA" id="ARBA00024867"/>
    </source>
</evidence>
<dbReference type="RefSeq" id="WP_004628386.1">
    <property type="nucleotide sequence ID" value="NZ_AORV01000054.1"/>
</dbReference>
<name>S0FGV0_RUMCE</name>
<evidence type="ECO:0000313" key="6">
    <source>
        <dbReference type="EMBL" id="EMS70472.1"/>
    </source>
</evidence>
<dbReference type="PROSITE" id="PS50110">
    <property type="entry name" value="RESPONSE_REGULATORY"/>
    <property type="match status" value="1"/>
</dbReference>
<dbReference type="Pfam" id="PF00072">
    <property type="entry name" value="Response_reg"/>
    <property type="match status" value="1"/>
</dbReference>
<evidence type="ECO:0000259" key="4">
    <source>
        <dbReference type="PROSITE" id="PS50110"/>
    </source>
</evidence>
<keyword evidence="3" id="KW-0597">Phosphoprotein</keyword>
<dbReference type="InterPro" id="IPR011006">
    <property type="entry name" value="CheY-like_superfamily"/>
</dbReference>
<comment type="function">
    <text evidence="2">May play the central regulatory role in sporulation. It may be an element of the effector pathway responsible for the activation of sporulation genes in response to nutritional stress. Spo0A may act in concert with spo0H (a sigma factor) to control the expression of some genes that are critical to the sporulation process.</text>
</comment>
<feature type="modified residue" description="4-aspartylphosphate" evidence="3">
    <location>
        <position position="56"/>
    </location>
</feature>
<organism evidence="6 7">
    <name type="scientific">Ruminiclostridium cellobioparum subsp. termitidis CT1112</name>
    <dbReference type="NCBI Taxonomy" id="1195236"/>
    <lineage>
        <taxon>Bacteria</taxon>
        <taxon>Bacillati</taxon>
        <taxon>Bacillota</taxon>
        <taxon>Clostridia</taxon>
        <taxon>Eubacteriales</taxon>
        <taxon>Oscillospiraceae</taxon>
        <taxon>Ruminiclostridium</taxon>
    </lineage>
</organism>
<dbReference type="STRING" id="1195236.CTER_3748"/>
<dbReference type="SMART" id="SM00448">
    <property type="entry name" value="REC"/>
    <property type="match status" value="1"/>
</dbReference>
<dbReference type="PROSITE" id="PS50930">
    <property type="entry name" value="HTH_LYTTR"/>
    <property type="match status" value="1"/>
</dbReference>
<dbReference type="GO" id="GO:0003677">
    <property type="term" value="F:DNA binding"/>
    <property type="evidence" value="ECO:0007669"/>
    <property type="project" value="InterPro"/>
</dbReference>
<dbReference type="Proteomes" id="UP000014155">
    <property type="component" value="Unassembled WGS sequence"/>
</dbReference>
<dbReference type="Pfam" id="PF04397">
    <property type="entry name" value="LytTR"/>
    <property type="match status" value="1"/>
</dbReference>
<evidence type="ECO:0000313" key="7">
    <source>
        <dbReference type="Proteomes" id="UP000014155"/>
    </source>
</evidence>
<dbReference type="Gene3D" id="3.40.50.2300">
    <property type="match status" value="1"/>
</dbReference>
<dbReference type="CDD" id="cd17569">
    <property type="entry name" value="REC_HupR-like"/>
    <property type="match status" value="1"/>
</dbReference>
<keyword evidence="7" id="KW-1185">Reference proteome</keyword>
<dbReference type="InterPro" id="IPR007492">
    <property type="entry name" value="LytTR_DNA-bd_dom"/>
</dbReference>
<dbReference type="PANTHER" id="PTHR37299">
    <property type="entry name" value="TRANSCRIPTIONAL REGULATOR-RELATED"/>
    <property type="match status" value="1"/>
</dbReference>
<feature type="domain" description="HTH LytTR-type" evidence="5">
    <location>
        <begin position="179"/>
        <end position="284"/>
    </location>
</feature>
<protein>
    <recommendedName>
        <fullName evidence="1">Stage 0 sporulation protein A homolog</fullName>
    </recommendedName>
</protein>
<evidence type="ECO:0000256" key="1">
    <source>
        <dbReference type="ARBA" id="ARBA00018672"/>
    </source>
</evidence>
<proteinExistence type="predicted"/>
<accession>S0FGV0</accession>
<dbReference type="GO" id="GO:0000156">
    <property type="term" value="F:phosphorelay response regulator activity"/>
    <property type="evidence" value="ECO:0007669"/>
    <property type="project" value="InterPro"/>
</dbReference>
<comment type="caution">
    <text evidence="6">The sequence shown here is derived from an EMBL/GenBank/DDBJ whole genome shotgun (WGS) entry which is preliminary data.</text>
</comment>
<sequence length="294" mass="34054">MNEKIAAILLVDDEINILRALKRVLACEGYEIHCATKSDKAIKMIGSNRYDLIICDQKMPGLSGIDLLEYSSRVSPDTIRILITGYSDFKVMEDAINKCRIHYYFPKPWDNSILIEVIRKTLSDKQVKGKKDSILNNLLGYKSYIEGILNILDGSRNIFKEEESPVEKTEEEYDKEEILTLKKDDSILFLKPSEIYYLASSEGKVTLVTVNSQYYSWDSLKAWEEKLKNNGFFRCHRSYIVNVAKIKKITSWFKDTYNLEFHDIGDTIYSSKSYIKPLKKFIQNQSGRRPGFTD</sequence>
<dbReference type="InterPro" id="IPR001789">
    <property type="entry name" value="Sig_transdc_resp-reg_receiver"/>
</dbReference>
<evidence type="ECO:0000256" key="3">
    <source>
        <dbReference type="PROSITE-ProRule" id="PRU00169"/>
    </source>
</evidence>
<dbReference type="AlphaFoldDB" id="S0FGV0"/>
<dbReference type="SMART" id="SM00850">
    <property type="entry name" value="LytTR"/>
    <property type="match status" value="1"/>
</dbReference>
<dbReference type="Gene3D" id="2.40.50.1020">
    <property type="entry name" value="LytTr DNA-binding domain"/>
    <property type="match status" value="1"/>
</dbReference>
<dbReference type="EMBL" id="AORV01000054">
    <property type="protein sequence ID" value="EMS70472.1"/>
    <property type="molecule type" value="Genomic_DNA"/>
</dbReference>
<dbReference type="InterPro" id="IPR046947">
    <property type="entry name" value="LytR-like"/>
</dbReference>
<gene>
    <name evidence="6" type="ORF">CTER_3748</name>
</gene>
<dbReference type="PANTHER" id="PTHR37299:SF1">
    <property type="entry name" value="STAGE 0 SPORULATION PROTEIN A HOMOLOG"/>
    <property type="match status" value="1"/>
</dbReference>
<feature type="domain" description="Response regulatory" evidence="4">
    <location>
        <begin position="7"/>
        <end position="122"/>
    </location>
</feature>
<reference evidence="6 7" key="1">
    <citation type="journal article" date="2013" name="Genome Announc.">
        <title>Draft Genome Sequence of the Cellulolytic, Mesophilic, Anaerobic Bacterium Clostridium termitidis Strain CT1112 (DSM 5398).</title>
        <authorList>
            <person name="Lal S."/>
            <person name="Ramachandran U."/>
            <person name="Zhang X."/>
            <person name="Munir R."/>
            <person name="Sparling R."/>
            <person name="Levin D.B."/>
        </authorList>
    </citation>
    <scope>NUCLEOTIDE SEQUENCE [LARGE SCALE GENOMIC DNA]</scope>
    <source>
        <strain evidence="6 7">CT1112</strain>
    </source>
</reference>
<dbReference type="SUPFAM" id="SSF52172">
    <property type="entry name" value="CheY-like"/>
    <property type="match status" value="1"/>
</dbReference>